<keyword evidence="9 14" id="KW-1133">Transmembrane helix</keyword>
<evidence type="ECO:0000256" key="12">
    <source>
        <dbReference type="ARBA" id="ARBA00023285"/>
    </source>
</evidence>
<dbReference type="NCBIfam" id="TIGR00123">
    <property type="entry name" value="cbiM"/>
    <property type="match status" value="1"/>
</dbReference>
<evidence type="ECO:0000256" key="11">
    <source>
        <dbReference type="ARBA" id="ARBA00023136"/>
    </source>
</evidence>
<feature type="transmembrane region" description="Helical" evidence="14">
    <location>
        <begin position="63"/>
        <end position="81"/>
    </location>
</feature>
<dbReference type="GO" id="GO:0015087">
    <property type="term" value="F:cobalt ion transmembrane transporter activity"/>
    <property type="evidence" value="ECO:0007669"/>
    <property type="project" value="UniProtKB-UniRule"/>
</dbReference>
<comment type="function">
    <text evidence="14">Part of the energy-coupling factor (ECF) transporter complex CbiMNOQ involved in cobalt import.</text>
</comment>
<dbReference type="Proteomes" id="UP001055437">
    <property type="component" value="Chromosome"/>
</dbReference>
<evidence type="ECO:0000256" key="10">
    <source>
        <dbReference type="ARBA" id="ARBA00023065"/>
    </source>
</evidence>
<dbReference type="PANTHER" id="PTHR43627:SF1">
    <property type="entry name" value="COBALT TRANSPORT PROTEIN CBIM"/>
    <property type="match status" value="1"/>
</dbReference>
<reference evidence="15 17" key="1">
    <citation type="submission" date="2017-09" db="EMBL/GenBank/DDBJ databases">
        <authorList>
            <person name="Thomas P."/>
            <person name="Seyboldt C."/>
        </authorList>
    </citation>
    <scope>NUCLEOTIDE SEQUENCE [LARGE SCALE GENOMIC DNA]</scope>
    <source>
        <strain evidence="15 17">DSM 7534</strain>
    </source>
</reference>
<evidence type="ECO:0000313" key="17">
    <source>
        <dbReference type="Proteomes" id="UP000280586"/>
    </source>
</evidence>
<evidence type="ECO:0000256" key="4">
    <source>
        <dbReference type="ARBA" id="ARBA00022448"/>
    </source>
</evidence>
<feature type="transmembrane region" description="Helical" evidence="14">
    <location>
        <begin position="197"/>
        <end position="222"/>
    </location>
</feature>
<evidence type="ECO:0000256" key="6">
    <source>
        <dbReference type="ARBA" id="ARBA00022573"/>
    </source>
</evidence>
<evidence type="ECO:0000256" key="13">
    <source>
        <dbReference type="ARBA" id="ARBA00060918"/>
    </source>
</evidence>
<dbReference type="Proteomes" id="UP000280586">
    <property type="component" value="Chromosome"/>
</dbReference>
<dbReference type="EMBL" id="CP099799">
    <property type="protein sequence ID" value="USR99788.1"/>
    <property type="molecule type" value="Genomic_DNA"/>
</dbReference>
<dbReference type="FunFam" id="1.10.1760.20:FF:000001">
    <property type="entry name" value="Cobalt transport protein CbiM"/>
    <property type="match status" value="1"/>
</dbReference>
<keyword evidence="7 14" id="KW-0812">Transmembrane</keyword>
<evidence type="ECO:0000256" key="7">
    <source>
        <dbReference type="ARBA" id="ARBA00022692"/>
    </source>
</evidence>
<dbReference type="PANTHER" id="PTHR43627">
    <property type="match status" value="1"/>
</dbReference>
<dbReference type="HAMAP" id="MF_01462">
    <property type="entry name" value="CbiM"/>
    <property type="match status" value="1"/>
</dbReference>
<dbReference type="NCBIfam" id="NF006184">
    <property type="entry name" value="PRK08319.1"/>
    <property type="match status" value="1"/>
</dbReference>
<dbReference type="GO" id="GO:0009236">
    <property type="term" value="P:cobalamin biosynthetic process"/>
    <property type="evidence" value="ECO:0007669"/>
    <property type="project" value="UniProtKB-UniRule"/>
</dbReference>
<keyword evidence="4 14" id="KW-0813">Transport</keyword>
<feature type="transmembrane region" description="Helical" evidence="14">
    <location>
        <begin position="131"/>
        <end position="150"/>
    </location>
</feature>
<comment type="similarity">
    <text evidence="13 14">Belongs to the CbiM family.</text>
</comment>
<comment type="subcellular location">
    <subcellularLocation>
        <location evidence="1">Cell inner membrane</location>
        <topology evidence="1">Multi-pass membrane protein</topology>
    </subcellularLocation>
    <subcellularLocation>
        <location evidence="14">Cell membrane</location>
        <topology evidence="14">Multi-pass membrane protein</topology>
    </subcellularLocation>
</comment>
<dbReference type="GeneID" id="303559340"/>
<dbReference type="GO" id="GO:0043190">
    <property type="term" value="C:ATP-binding cassette (ABC) transporter complex"/>
    <property type="evidence" value="ECO:0007669"/>
    <property type="project" value="InterPro"/>
</dbReference>
<comment type="subunit">
    <text evidence="14">Forms an energy-coupling factor (ECF) transporter complex composed of an ATP-binding protein (A component, CbiO), a transmembrane protein (T component, CbiQ) and 2 possible substrate-capture proteins (S components, CbiM and CbiN) of unknown stoichimetry.</text>
</comment>
<evidence type="ECO:0000313" key="18">
    <source>
        <dbReference type="Proteomes" id="UP001055437"/>
    </source>
</evidence>
<evidence type="ECO:0000256" key="8">
    <source>
        <dbReference type="ARBA" id="ARBA00022729"/>
    </source>
</evidence>
<dbReference type="OrthoDB" id="9809846at2"/>
<organism evidence="15 17">
    <name type="scientific">Clostridium septicum</name>
    <dbReference type="NCBI Taxonomy" id="1504"/>
    <lineage>
        <taxon>Bacteria</taxon>
        <taxon>Bacillati</taxon>
        <taxon>Bacillota</taxon>
        <taxon>Clostridia</taxon>
        <taxon>Eubacteriales</taxon>
        <taxon>Clostridiaceae</taxon>
        <taxon>Clostridium</taxon>
    </lineage>
</organism>
<dbReference type="InterPro" id="IPR018024">
    <property type="entry name" value="CbiM"/>
</dbReference>
<dbReference type="EMBL" id="CP023671">
    <property type="protein sequence ID" value="AYE33215.1"/>
    <property type="molecule type" value="Genomic_DNA"/>
</dbReference>
<dbReference type="Gene3D" id="1.10.1760.20">
    <property type="match status" value="1"/>
</dbReference>
<dbReference type="Pfam" id="PF01891">
    <property type="entry name" value="CbiM"/>
    <property type="match status" value="1"/>
</dbReference>
<reference evidence="16" key="2">
    <citation type="submission" date="2022-06" db="EMBL/GenBank/DDBJ databases">
        <authorList>
            <person name="Holder M.E."/>
            <person name="Ajami N.J."/>
            <person name="Petrosino J.F."/>
        </authorList>
    </citation>
    <scope>NUCLEOTIDE SEQUENCE</scope>
    <source>
        <strain evidence="16">RMA 8861</strain>
    </source>
</reference>
<accession>A0A9N7JJH6</accession>
<feature type="transmembrane region" description="Helical" evidence="14">
    <location>
        <begin position="33"/>
        <end position="51"/>
    </location>
</feature>
<keyword evidence="3 14" id="KW-0171">Cobalt transport</keyword>
<comment type="pathway">
    <text evidence="2 14">Cofactor biosynthesis; adenosylcobalamin biosynthesis.</text>
</comment>
<dbReference type="RefSeq" id="WP_066675611.1">
    <property type="nucleotide sequence ID" value="NZ_CABMIZ010000010.1"/>
</dbReference>
<keyword evidence="8" id="KW-0732">Signal</keyword>
<dbReference type="KEGG" id="csep:CP523_01440"/>
<keyword evidence="10 14" id="KW-0406">Ion transport</keyword>
<name>A0A9N7JJH6_CLOSE</name>
<keyword evidence="6 14" id="KW-0169">Cobalamin biosynthesis</keyword>
<gene>
    <name evidence="14" type="primary">cbiM</name>
    <name evidence="15" type="ORF">CP523_01440</name>
    <name evidence="16" type="ORF">NH397_09745</name>
</gene>
<protein>
    <recommendedName>
        <fullName evidence="14">Cobalt transport protein CbiM</fullName>
    </recommendedName>
    <alternativeName>
        <fullName evidence="14">Energy-coupling factor transporter probable substrate-capture protein CbiM</fullName>
        <shortName evidence="14">ECF transporter S component CbiM</shortName>
    </alternativeName>
</protein>
<evidence type="ECO:0000313" key="16">
    <source>
        <dbReference type="EMBL" id="USR99788.1"/>
    </source>
</evidence>
<keyword evidence="12 14" id="KW-0170">Cobalt</keyword>
<feature type="transmembrane region" description="Helical" evidence="14">
    <location>
        <begin position="162"/>
        <end position="185"/>
    </location>
</feature>
<evidence type="ECO:0000256" key="9">
    <source>
        <dbReference type="ARBA" id="ARBA00022989"/>
    </source>
</evidence>
<keyword evidence="11 14" id="KW-0472">Membrane</keyword>
<sequence>MKKSGFLVFTLLLSISIPFNAYAMHIAEGYLALNWCIFYFILSAPFIILSIKELRKTIKRNSDIKMLLALMGAYVFMMSALKLPSVTGSSSHPTGTGLGAVVFGPMVMVVISAVVLLFQALLLAHGGLTTLGANVLSMGIVGPFVAYFIYRLFKKKNESVAVFLACALGNLLTYVVTSIQLALAFPSADGGVIVSAVKFLGVFAVTQVPLAIVEGIVSVVIFDFIKKHCRQELSELEGGLL</sequence>
<proteinExistence type="inferred from homology"/>
<evidence type="ECO:0000256" key="3">
    <source>
        <dbReference type="ARBA" id="ARBA00022426"/>
    </source>
</evidence>
<keyword evidence="5 14" id="KW-1003">Cell membrane</keyword>
<evidence type="ECO:0000256" key="2">
    <source>
        <dbReference type="ARBA" id="ARBA00004953"/>
    </source>
</evidence>
<evidence type="ECO:0000313" key="15">
    <source>
        <dbReference type="EMBL" id="AYE33215.1"/>
    </source>
</evidence>
<dbReference type="InterPro" id="IPR002751">
    <property type="entry name" value="CbiM/NikMN"/>
</dbReference>
<evidence type="ECO:0000256" key="5">
    <source>
        <dbReference type="ARBA" id="ARBA00022475"/>
    </source>
</evidence>
<evidence type="ECO:0000256" key="14">
    <source>
        <dbReference type="HAMAP-Rule" id="MF_01462"/>
    </source>
</evidence>
<evidence type="ECO:0000256" key="1">
    <source>
        <dbReference type="ARBA" id="ARBA00004429"/>
    </source>
</evidence>
<keyword evidence="18" id="KW-1185">Reference proteome</keyword>
<feature type="transmembrane region" description="Helical" evidence="14">
    <location>
        <begin position="101"/>
        <end position="124"/>
    </location>
</feature>
<dbReference type="AlphaFoldDB" id="A0A9N7JJH6"/>